<evidence type="ECO:0000313" key="1">
    <source>
        <dbReference type="EMBL" id="AUG97610.1"/>
    </source>
</evidence>
<evidence type="ECO:0000313" key="2">
    <source>
        <dbReference type="Proteomes" id="UP000075187"/>
    </source>
</evidence>
<sequence length="86" mass="9282">MLLLEDAPRVMRLTIWAKNGFKEFLAAVVANKTVIDEVTHRATLQVDSVDRSCRKSRTLRAVLFPSCSSSDGHGIVEAGAPLSVAG</sequence>
<gene>
    <name evidence="1" type="ORF">AWU82_29810</name>
</gene>
<proteinExistence type="predicted"/>
<dbReference type="EMBL" id="CP014205">
    <property type="protein sequence ID" value="AUG97610.1"/>
    <property type="molecule type" value="Genomic_DNA"/>
</dbReference>
<reference evidence="1" key="1">
    <citation type="submission" date="2017-12" db="EMBL/GenBank/DDBJ databases">
        <title>Pseudomonas sp. MS586 complete sequence.</title>
        <authorList>
            <person name="Lu S."/>
            <person name="Deng P."/>
        </authorList>
    </citation>
    <scope>NUCLEOTIDE SEQUENCE</scope>
    <source>
        <strain evidence="1">MS586</strain>
    </source>
</reference>
<protein>
    <submittedName>
        <fullName evidence="1">Uncharacterized protein</fullName>
    </submittedName>
</protein>
<organism evidence="1 2">
    <name type="scientific">Pseudomonas glycinae</name>
    <dbReference type="NCBI Taxonomy" id="1785145"/>
    <lineage>
        <taxon>Bacteria</taxon>
        <taxon>Pseudomonadati</taxon>
        <taxon>Pseudomonadota</taxon>
        <taxon>Gammaproteobacteria</taxon>
        <taxon>Pseudomonadales</taxon>
        <taxon>Pseudomonadaceae</taxon>
        <taxon>Pseudomonas</taxon>
    </lineage>
</organism>
<dbReference type="Proteomes" id="UP000075187">
    <property type="component" value="Chromosome"/>
</dbReference>
<name>A0ABM6QI73_9PSED</name>
<keyword evidence="2" id="KW-1185">Reference proteome</keyword>
<accession>A0ABM6QI73</accession>